<dbReference type="Pfam" id="PF00534">
    <property type="entry name" value="Glycos_transf_1"/>
    <property type="match status" value="1"/>
</dbReference>
<dbReference type="AlphaFoldDB" id="A0A0J8G562"/>
<dbReference type="InterPro" id="IPR028098">
    <property type="entry name" value="Glyco_trans_4-like_N"/>
</dbReference>
<dbReference type="InterPro" id="IPR050194">
    <property type="entry name" value="Glycosyltransferase_grp1"/>
</dbReference>
<feature type="domain" description="Glycosyltransferase subfamily 4-like N-terminal" evidence="2">
    <location>
        <begin position="23"/>
        <end position="200"/>
    </location>
</feature>
<dbReference type="PANTHER" id="PTHR45947:SF3">
    <property type="entry name" value="SULFOQUINOVOSYL TRANSFERASE SQD2"/>
    <property type="match status" value="1"/>
</dbReference>
<dbReference type="RefSeq" id="WP_059140260.1">
    <property type="nucleotide sequence ID" value="NZ_KQ130624.1"/>
</dbReference>
<comment type="caution">
    <text evidence="3">The sequence shown here is derived from an EMBL/GenBank/DDBJ whole genome shotgun (WGS) entry which is preliminary data.</text>
</comment>
<dbReference type="EMBL" id="AZHO01000041">
    <property type="protein sequence ID" value="KMT57695.1"/>
    <property type="molecule type" value="Genomic_DNA"/>
</dbReference>
<accession>A0A0J8G562</accession>
<proteinExistence type="predicted"/>
<protein>
    <submittedName>
        <fullName evidence="3">Group 1 glycosyl transferase</fullName>
    </submittedName>
</protein>
<gene>
    <name evidence="3" type="ORF">X560_2708</name>
</gene>
<dbReference type="Pfam" id="PF13579">
    <property type="entry name" value="Glyco_trans_4_4"/>
    <property type="match status" value="1"/>
</dbReference>
<evidence type="ECO:0000313" key="4">
    <source>
        <dbReference type="Proteomes" id="UP000052258"/>
    </source>
</evidence>
<feature type="domain" description="Glycosyl transferase family 1" evidence="1">
    <location>
        <begin position="215"/>
        <end position="375"/>
    </location>
</feature>
<dbReference type="OrthoDB" id="9811902at2"/>
<keyword evidence="3" id="KW-0808">Transferase</keyword>
<evidence type="ECO:0000259" key="1">
    <source>
        <dbReference type="Pfam" id="PF00534"/>
    </source>
</evidence>
<evidence type="ECO:0000313" key="3">
    <source>
        <dbReference type="EMBL" id="KMT57695.1"/>
    </source>
</evidence>
<keyword evidence="4" id="KW-1185">Reference proteome</keyword>
<dbReference type="SUPFAM" id="SSF53756">
    <property type="entry name" value="UDP-Glycosyltransferase/glycogen phosphorylase"/>
    <property type="match status" value="1"/>
</dbReference>
<dbReference type="PATRIC" id="fig|1430899.3.peg.2759"/>
<dbReference type="PANTHER" id="PTHR45947">
    <property type="entry name" value="SULFOQUINOVOSYL TRANSFERASE SQD2"/>
    <property type="match status" value="1"/>
</dbReference>
<dbReference type="GO" id="GO:0016758">
    <property type="term" value="F:hexosyltransferase activity"/>
    <property type="evidence" value="ECO:0007669"/>
    <property type="project" value="TreeGrafter"/>
</dbReference>
<dbReference type="Gene3D" id="3.40.50.2000">
    <property type="entry name" value="Glycogen Phosphorylase B"/>
    <property type="match status" value="2"/>
</dbReference>
<name>A0A0J8G562_9LIST</name>
<organism evidence="3 4">
    <name type="scientific">Listeria fleischmannii 1991</name>
    <dbReference type="NCBI Taxonomy" id="1430899"/>
    <lineage>
        <taxon>Bacteria</taxon>
        <taxon>Bacillati</taxon>
        <taxon>Bacillota</taxon>
        <taxon>Bacilli</taxon>
        <taxon>Bacillales</taxon>
        <taxon>Listeriaceae</taxon>
        <taxon>Listeria</taxon>
    </lineage>
</organism>
<reference evidence="3 4" key="1">
    <citation type="journal article" date="2015" name="Genome Biol. Evol.">
        <title>Comparative Genomics of Listeria Sensu Lato: Genus-Wide Differences in Evolutionary Dynamics and the Progressive Gain of Complex, Potentially Pathogenicity-Related Traits through Lateral Gene Transfer.</title>
        <authorList>
            <person name="Chiara M."/>
            <person name="Caruso M."/>
            <person name="D'Erchia A.M."/>
            <person name="Manzari C."/>
            <person name="Fraccalvieri R."/>
            <person name="Goffredo E."/>
            <person name="Latorre L."/>
            <person name="Miccolupo A."/>
            <person name="Padalino I."/>
            <person name="Santagada G."/>
            <person name="Chiocco D."/>
            <person name="Pesole G."/>
            <person name="Horner D.S."/>
            <person name="Parisi A."/>
        </authorList>
    </citation>
    <scope>NUCLEOTIDE SEQUENCE [LARGE SCALE GENOMIC DNA]</scope>
    <source>
        <strain evidence="3 4">1991</strain>
    </source>
</reference>
<dbReference type="Proteomes" id="UP000052258">
    <property type="component" value="Unassembled WGS sequence"/>
</dbReference>
<dbReference type="InterPro" id="IPR001296">
    <property type="entry name" value="Glyco_trans_1"/>
</dbReference>
<dbReference type="CDD" id="cd03794">
    <property type="entry name" value="GT4_WbuB-like"/>
    <property type="match status" value="1"/>
</dbReference>
<evidence type="ECO:0000259" key="2">
    <source>
        <dbReference type="Pfam" id="PF13579"/>
    </source>
</evidence>
<sequence length="398" mass="45833">MKKRILIISQNFPPEIGSAANRMKGICQCLDEVADVTVWTTEPHYPYKQLYQQTDFLECAPEGITIKRIKTKSIRFEKNILRRFLLYVEVLFRFIKLILTESETYDVVFVTSPPLSVPFIGLLAKRKFKAEFVVDIRDLWPETLSAIKGIFPKILRALGYLIEKRIYHQADKLIVNSEGFISYIQGIVGDSKKIHFLPNGLTDSELVQVPVSRVSDKITIVYTGNMGIAQDIESLFHLAKNFQSAKNVQFLLIGYGKYYAEIQQEIKNLGLKNVIIKPPESRQKVWKRLRSADIAYIGLKEHAIFKTVVPGKLIDYMGASLPIIGVTSGYSKQIIEKAEAGLVFNKNEQQEINKELSKLINNQELRRYYGENGNNFARRHFNWQTNKKLLYKIIFEED</sequence>